<dbReference type="EMBL" id="SNRW01025230">
    <property type="protein sequence ID" value="KAA6361665.1"/>
    <property type="molecule type" value="Genomic_DNA"/>
</dbReference>
<name>A0A5J4TWA3_9EUKA</name>
<dbReference type="Proteomes" id="UP000324800">
    <property type="component" value="Unassembled WGS sequence"/>
</dbReference>
<protein>
    <submittedName>
        <fullName evidence="1">Uncharacterized protein</fullName>
    </submittedName>
</protein>
<evidence type="ECO:0000313" key="1">
    <source>
        <dbReference type="EMBL" id="KAA6361665.1"/>
    </source>
</evidence>
<organism evidence="1 2">
    <name type="scientific">Streblomastix strix</name>
    <dbReference type="NCBI Taxonomy" id="222440"/>
    <lineage>
        <taxon>Eukaryota</taxon>
        <taxon>Metamonada</taxon>
        <taxon>Preaxostyla</taxon>
        <taxon>Oxymonadida</taxon>
        <taxon>Streblomastigidae</taxon>
        <taxon>Streblomastix</taxon>
    </lineage>
</organism>
<evidence type="ECO:0000313" key="2">
    <source>
        <dbReference type="Proteomes" id="UP000324800"/>
    </source>
</evidence>
<dbReference type="AlphaFoldDB" id="A0A5J4TWA3"/>
<sequence length="138" mass="16216">MRREMKDEENEAKGGFVKYSEEGGEQIQKKLIQEYHYIQSLTSGIGTSGGSGEEYKYIIDHAIDGLCYILSQCFVKQNQIIFQIKKEIEEQLKEEGTAEEIEAMTFNKEYRHYDYYSPIEEAQIDLMNVKKDQSNNYW</sequence>
<reference evidence="1 2" key="1">
    <citation type="submission" date="2019-03" db="EMBL/GenBank/DDBJ databases">
        <title>Single cell metagenomics reveals metabolic interactions within the superorganism composed of flagellate Streblomastix strix and complex community of Bacteroidetes bacteria on its surface.</title>
        <authorList>
            <person name="Treitli S.C."/>
            <person name="Kolisko M."/>
            <person name="Husnik F."/>
            <person name="Keeling P."/>
            <person name="Hampl V."/>
        </authorList>
    </citation>
    <scope>NUCLEOTIDE SEQUENCE [LARGE SCALE GENOMIC DNA]</scope>
    <source>
        <strain evidence="1">ST1C</strain>
    </source>
</reference>
<comment type="caution">
    <text evidence="1">The sequence shown here is derived from an EMBL/GenBank/DDBJ whole genome shotgun (WGS) entry which is preliminary data.</text>
</comment>
<proteinExistence type="predicted"/>
<gene>
    <name evidence="1" type="ORF">EZS28_042808</name>
</gene>
<accession>A0A5J4TWA3</accession>